<keyword evidence="5" id="KW-1185">Reference proteome</keyword>
<dbReference type="SUPFAM" id="SSF101478">
    <property type="entry name" value="ADP-ribosylglycohydrolase"/>
    <property type="match status" value="1"/>
</dbReference>
<keyword evidence="3" id="KW-0479">Metal-binding</keyword>
<sequence length="345" mass="36900">MSDRKYDLILASLLGGAMGDSLGAEIEFWPLRDIRGHFPEGLTELPPHDGRRGAITDDTQMTLFTAEGLITAILRQDARGICDPVSVVHHALLRWLKTQEISPRMQVDSGGLLADQRLHRRRAPGNTCLSSLAAAERFGDTARNDSKGCGAIMRVAPVAFLNGANHVQLAMGCSALTHGHVAGQEAAAAWASILSAAFRGNDVEEAARSLLGRFRIETDNALRAALDAPRDGKPETIEDLGGGWVAEEALAIALYSVLAANGFEHGLRIAVTHSGDSDSTGAIAGNLLGLCYPDEVLAHRWRTQLECLDLIEVIAHDLWLAAHAGSGRGFGCNPEAELRGRYAGY</sequence>
<feature type="binding site" evidence="3">
    <location>
        <position position="58"/>
    </location>
    <ligand>
        <name>Mg(2+)</name>
        <dbReference type="ChEBI" id="CHEBI:18420"/>
        <label>1</label>
    </ligand>
</feature>
<feature type="binding site" evidence="3">
    <location>
        <position position="57"/>
    </location>
    <ligand>
        <name>Mg(2+)</name>
        <dbReference type="ChEBI" id="CHEBI:18420"/>
        <label>1</label>
    </ligand>
</feature>
<name>A0A9X2JRS9_9RHOB</name>
<gene>
    <name evidence="4" type="ORF">NHG85_10880</name>
</gene>
<feature type="binding site" evidence="3">
    <location>
        <position position="279"/>
    </location>
    <ligand>
        <name>Mg(2+)</name>
        <dbReference type="ChEBI" id="CHEBI:18420"/>
        <label>1</label>
    </ligand>
</feature>
<reference evidence="4" key="1">
    <citation type="submission" date="2022-06" db="EMBL/GenBank/DDBJ databases">
        <title>Limimaricola sediminis sp. nov., isolated from an intertidal sediment.</title>
        <authorList>
            <person name="Shao X."/>
        </authorList>
    </citation>
    <scope>NUCLEOTIDE SEQUENCE</scope>
    <source>
        <strain evidence="4">ASW11-118</strain>
    </source>
</reference>
<dbReference type="InterPro" id="IPR005502">
    <property type="entry name" value="Ribosyl_crysJ1"/>
</dbReference>
<proteinExistence type="inferred from homology"/>
<keyword evidence="2" id="KW-0378">Hydrolase</keyword>
<evidence type="ECO:0000313" key="5">
    <source>
        <dbReference type="Proteomes" id="UP001139477"/>
    </source>
</evidence>
<dbReference type="Gene3D" id="1.10.4080.10">
    <property type="entry name" value="ADP-ribosylation/Crystallin J1"/>
    <property type="match status" value="1"/>
</dbReference>
<feature type="binding site" evidence="3">
    <location>
        <position position="56"/>
    </location>
    <ligand>
        <name>Mg(2+)</name>
        <dbReference type="ChEBI" id="CHEBI:18420"/>
        <label>1</label>
    </ligand>
</feature>
<comment type="similarity">
    <text evidence="1">Belongs to the ADP-ribosylglycohydrolase family.</text>
</comment>
<accession>A0A9X2JRS9</accession>
<feature type="binding site" evidence="3">
    <location>
        <position position="276"/>
    </location>
    <ligand>
        <name>Mg(2+)</name>
        <dbReference type="ChEBI" id="CHEBI:18420"/>
        <label>1</label>
    </ligand>
</feature>
<dbReference type="AlphaFoldDB" id="A0A9X2JRS9"/>
<dbReference type="Proteomes" id="UP001139477">
    <property type="component" value="Unassembled WGS sequence"/>
</dbReference>
<feature type="binding site" evidence="3">
    <location>
        <position position="278"/>
    </location>
    <ligand>
        <name>Mg(2+)</name>
        <dbReference type="ChEBI" id="CHEBI:18420"/>
        <label>1</label>
    </ligand>
</feature>
<evidence type="ECO:0000256" key="3">
    <source>
        <dbReference type="PIRSR" id="PIRSR605502-1"/>
    </source>
</evidence>
<dbReference type="GO" id="GO:0046872">
    <property type="term" value="F:metal ion binding"/>
    <property type="evidence" value="ECO:0007669"/>
    <property type="project" value="UniProtKB-KW"/>
</dbReference>
<comment type="cofactor">
    <cofactor evidence="3">
        <name>Mg(2+)</name>
        <dbReference type="ChEBI" id="CHEBI:18420"/>
    </cofactor>
    <text evidence="3">Binds 2 magnesium ions per subunit.</text>
</comment>
<dbReference type="Pfam" id="PF03747">
    <property type="entry name" value="ADP_ribosyl_GH"/>
    <property type="match status" value="1"/>
</dbReference>
<evidence type="ECO:0000256" key="1">
    <source>
        <dbReference type="ARBA" id="ARBA00010702"/>
    </source>
</evidence>
<dbReference type="RefSeq" id="WP_253332302.1">
    <property type="nucleotide sequence ID" value="NZ_JAMYXC010000161.1"/>
</dbReference>
<dbReference type="InterPro" id="IPR036705">
    <property type="entry name" value="Ribosyl_crysJ1_sf"/>
</dbReference>
<comment type="caution">
    <text evidence="4">The sequence shown here is derived from an EMBL/GenBank/DDBJ whole genome shotgun (WGS) entry which is preliminary data.</text>
</comment>
<evidence type="ECO:0000256" key="2">
    <source>
        <dbReference type="ARBA" id="ARBA00022801"/>
    </source>
</evidence>
<dbReference type="EMBL" id="JAMYXC010000161">
    <property type="protein sequence ID" value="MCP1169021.1"/>
    <property type="molecule type" value="Genomic_DNA"/>
</dbReference>
<dbReference type="PANTHER" id="PTHR16222">
    <property type="entry name" value="ADP-RIBOSYLGLYCOHYDROLASE"/>
    <property type="match status" value="1"/>
</dbReference>
<dbReference type="GO" id="GO:0016787">
    <property type="term" value="F:hydrolase activity"/>
    <property type="evidence" value="ECO:0007669"/>
    <property type="project" value="UniProtKB-KW"/>
</dbReference>
<protein>
    <submittedName>
        <fullName evidence="4">ADP-ribosylglycohydrolase family protein</fullName>
    </submittedName>
</protein>
<evidence type="ECO:0000313" key="4">
    <source>
        <dbReference type="EMBL" id="MCP1169021.1"/>
    </source>
</evidence>
<organism evidence="4 5">
    <name type="scientific">Limimaricola litoreus</name>
    <dbReference type="NCBI Taxonomy" id="2955316"/>
    <lineage>
        <taxon>Bacteria</taxon>
        <taxon>Pseudomonadati</taxon>
        <taxon>Pseudomonadota</taxon>
        <taxon>Alphaproteobacteria</taxon>
        <taxon>Rhodobacterales</taxon>
        <taxon>Paracoccaceae</taxon>
        <taxon>Limimaricola</taxon>
    </lineage>
</organism>
<dbReference type="InterPro" id="IPR050792">
    <property type="entry name" value="ADP-ribosylglycohydrolase"/>
</dbReference>
<keyword evidence="3" id="KW-0460">Magnesium</keyword>
<dbReference type="PANTHER" id="PTHR16222:SF24">
    <property type="entry name" value="ADP-RIBOSYLHYDROLASE ARH3"/>
    <property type="match status" value="1"/>
</dbReference>